<reference evidence="1 2" key="1">
    <citation type="journal article" date="2014" name="Am. J. Bot.">
        <title>Genome assembly and annotation for red clover (Trifolium pratense; Fabaceae).</title>
        <authorList>
            <person name="Istvanek J."/>
            <person name="Jaros M."/>
            <person name="Krenek A."/>
            <person name="Repkova J."/>
        </authorList>
    </citation>
    <scope>NUCLEOTIDE SEQUENCE [LARGE SCALE GENOMIC DNA]</scope>
    <source>
        <strain evidence="2">cv. Tatra</strain>
        <tissue evidence="1">Young leaves</tissue>
    </source>
</reference>
<dbReference type="Proteomes" id="UP000236291">
    <property type="component" value="Unassembled WGS sequence"/>
</dbReference>
<sequence>MAIANACKVPSNAIPELSESDVSDECEKQFNEDQELEQLINRQICFKIYPFRSGIVK</sequence>
<feature type="non-terminal residue" evidence="1">
    <location>
        <position position="57"/>
    </location>
</feature>
<dbReference type="EMBL" id="ASHM01057405">
    <property type="protein sequence ID" value="PNX88687.1"/>
    <property type="molecule type" value="Genomic_DNA"/>
</dbReference>
<dbReference type="STRING" id="57577.A0A2K3MD34"/>
<evidence type="ECO:0000313" key="1">
    <source>
        <dbReference type="EMBL" id="PNX88687.1"/>
    </source>
</evidence>
<comment type="caution">
    <text evidence="1">The sequence shown here is derived from an EMBL/GenBank/DDBJ whole genome shotgun (WGS) entry which is preliminary data.</text>
</comment>
<gene>
    <name evidence="1" type="ORF">L195_g044799</name>
</gene>
<evidence type="ECO:0000313" key="2">
    <source>
        <dbReference type="Proteomes" id="UP000236291"/>
    </source>
</evidence>
<protein>
    <submittedName>
        <fullName evidence="1">Nucleotidyltransferase</fullName>
    </submittedName>
</protein>
<dbReference type="GO" id="GO:0016740">
    <property type="term" value="F:transferase activity"/>
    <property type="evidence" value="ECO:0007669"/>
    <property type="project" value="UniProtKB-KW"/>
</dbReference>
<organism evidence="1 2">
    <name type="scientific">Trifolium pratense</name>
    <name type="common">Red clover</name>
    <dbReference type="NCBI Taxonomy" id="57577"/>
    <lineage>
        <taxon>Eukaryota</taxon>
        <taxon>Viridiplantae</taxon>
        <taxon>Streptophyta</taxon>
        <taxon>Embryophyta</taxon>
        <taxon>Tracheophyta</taxon>
        <taxon>Spermatophyta</taxon>
        <taxon>Magnoliopsida</taxon>
        <taxon>eudicotyledons</taxon>
        <taxon>Gunneridae</taxon>
        <taxon>Pentapetalae</taxon>
        <taxon>rosids</taxon>
        <taxon>fabids</taxon>
        <taxon>Fabales</taxon>
        <taxon>Fabaceae</taxon>
        <taxon>Papilionoideae</taxon>
        <taxon>50 kb inversion clade</taxon>
        <taxon>NPAAA clade</taxon>
        <taxon>Hologalegina</taxon>
        <taxon>IRL clade</taxon>
        <taxon>Trifolieae</taxon>
        <taxon>Trifolium</taxon>
    </lineage>
</organism>
<accession>A0A2K3MD34</accession>
<proteinExistence type="predicted"/>
<reference evidence="1 2" key="2">
    <citation type="journal article" date="2017" name="Front. Plant Sci.">
        <title>Gene Classification and Mining of Molecular Markers Useful in Red Clover (Trifolium pratense) Breeding.</title>
        <authorList>
            <person name="Istvanek J."/>
            <person name="Dluhosova J."/>
            <person name="Dluhos P."/>
            <person name="Patkova L."/>
            <person name="Nedelnik J."/>
            <person name="Repkova J."/>
        </authorList>
    </citation>
    <scope>NUCLEOTIDE SEQUENCE [LARGE SCALE GENOMIC DNA]</scope>
    <source>
        <strain evidence="2">cv. Tatra</strain>
        <tissue evidence="1">Young leaves</tissue>
    </source>
</reference>
<name>A0A2K3MD34_TRIPR</name>
<dbReference type="AlphaFoldDB" id="A0A2K3MD34"/>
<keyword evidence="1" id="KW-0808">Transferase</keyword>